<keyword evidence="1" id="KW-1133">Transmembrane helix</keyword>
<dbReference type="GO" id="GO:0055088">
    <property type="term" value="P:lipid homeostasis"/>
    <property type="evidence" value="ECO:0007669"/>
    <property type="project" value="InterPro"/>
</dbReference>
<protein>
    <submittedName>
        <fullName evidence="3">Similar to Saccharomyces cerevisiae YGL247W BRR6 Essential nuclear envelope integral membrane protein required for nuclear envelope morphology</fullName>
    </submittedName>
</protein>
<dbReference type="InterPro" id="IPR018767">
    <property type="entry name" value="Brl1/Brr6_dom"/>
</dbReference>
<evidence type="ECO:0000313" key="4">
    <source>
        <dbReference type="Proteomes" id="UP000644660"/>
    </source>
</evidence>
<sequence>MGKHQNDVGKQINTKYGPVHDSIFRHPGIVAAYVQLLINIIIALLICYLLVHVFYMLKNDVQTKIDQIIRIEINKVKLCEKHYSMNQCAPELRVPALEEICSEWFACINDGKIVTDNSFYTLRSAKLWIQTIADIINTFVEEIKIKALVVIITTILLSIITINLVFSRLITTYRQD</sequence>
<dbReference type="GO" id="GO:0006998">
    <property type="term" value="P:nuclear envelope organization"/>
    <property type="evidence" value="ECO:0007669"/>
    <property type="project" value="InterPro"/>
</dbReference>
<evidence type="ECO:0000256" key="1">
    <source>
        <dbReference type="SAM" id="Phobius"/>
    </source>
</evidence>
<dbReference type="InterPro" id="IPR040202">
    <property type="entry name" value="Brl1/Brr6"/>
</dbReference>
<dbReference type="Proteomes" id="UP000644660">
    <property type="component" value="Unassembled WGS sequence"/>
</dbReference>
<accession>A0A8H2ZJ68</accession>
<feature type="transmembrane region" description="Helical" evidence="1">
    <location>
        <begin position="147"/>
        <end position="166"/>
    </location>
</feature>
<gene>
    <name evidence="3" type="ORF">KABA2_08S06248</name>
</gene>
<feature type="transmembrane region" description="Helical" evidence="1">
    <location>
        <begin position="32"/>
        <end position="57"/>
    </location>
</feature>
<proteinExistence type="predicted"/>
<dbReference type="EMBL" id="CAEFZW010000008">
    <property type="protein sequence ID" value="CAB4256232.1"/>
    <property type="molecule type" value="Genomic_DNA"/>
</dbReference>
<keyword evidence="1" id="KW-0472">Membrane</keyword>
<dbReference type="GeneID" id="64859304"/>
<keyword evidence="4" id="KW-1185">Reference proteome</keyword>
<organism evidence="3 4">
    <name type="scientific">Maudiozyma barnettii</name>
    <dbReference type="NCBI Taxonomy" id="61262"/>
    <lineage>
        <taxon>Eukaryota</taxon>
        <taxon>Fungi</taxon>
        <taxon>Dikarya</taxon>
        <taxon>Ascomycota</taxon>
        <taxon>Saccharomycotina</taxon>
        <taxon>Saccharomycetes</taxon>
        <taxon>Saccharomycetales</taxon>
        <taxon>Saccharomycetaceae</taxon>
        <taxon>Maudiozyma</taxon>
    </lineage>
</organism>
<comment type="caution">
    <text evidence="3">The sequence shown here is derived from an EMBL/GenBank/DDBJ whole genome shotgun (WGS) entry which is preliminary data.</text>
</comment>
<dbReference type="GO" id="GO:0031965">
    <property type="term" value="C:nuclear membrane"/>
    <property type="evidence" value="ECO:0007669"/>
    <property type="project" value="InterPro"/>
</dbReference>
<dbReference type="SMART" id="SM01042">
    <property type="entry name" value="Brr6_like_C_C"/>
    <property type="match status" value="1"/>
</dbReference>
<name>A0A8H2ZJ68_9SACH</name>
<dbReference type="OrthoDB" id="5961at2759"/>
<reference evidence="3 4" key="1">
    <citation type="submission" date="2020-05" db="EMBL/GenBank/DDBJ databases">
        <authorList>
            <person name="Casaregola S."/>
            <person name="Devillers H."/>
            <person name="Grondin C."/>
        </authorList>
    </citation>
    <scope>NUCLEOTIDE SEQUENCE [LARGE SCALE GENOMIC DNA]</scope>
    <source>
        <strain evidence="3 4">CLIB 1767</strain>
    </source>
</reference>
<dbReference type="RefSeq" id="XP_041408076.1">
    <property type="nucleotide sequence ID" value="XM_041552142.1"/>
</dbReference>
<dbReference type="PANTHER" id="PTHR28136:SF1">
    <property type="entry name" value="NUCLEUS EXPORT PROTEIN BRL1"/>
    <property type="match status" value="1"/>
</dbReference>
<evidence type="ECO:0000313" key="3">
    <source>
        <dbReference type="EMBL" id="CAB4256232.1"/>
    </source>
</evidence>
<feature type="domain" description="Brl1/Brr6" evidence="2">
    <location>
        <begin position="30"/>
        <end position="170"/>
    </location>
</feature>
<dbReference type="Pfam" id="PF10104">
    <property type="entry name" value="Brr6_like_C_C"/>
    <property type="match status" value="1"/>
</dbReference>
<dbReference type="PANTHER" id="PTHR28136">
    <property type="entry name" value="NUCLEUS EXPORT PROTEIN BRR6"/>
    <property type="match status" value="1"/>
</dbReference>
<keyword evidence="1" id="KW-0812">Transmembrane</keyword>
<dbReference type="AlphaFoldDB" id="A0A8H2ZJ68"/>
<evidence type="ECO:0000259" key="2">
    <source>
        <dbReference type="SMART" id="SM01042"/>
    </source>
</evidence>